<feature type="transmembrane region" description="Helical" evidence="1">
    <location>
        <begin position="83"/>
        <end position="102"/>
    </location>
</feature>
<protein>
    <recommendedName>
        <fullName evidence="2">Apple domain-containing protein</fullName>
    </recommendedName>
</protein>
<dbReference type="Proteomes" id="UP000580250">
    <property type="component" value="Unassembled WGS sequence"/>
</dbReference>
<evidence type="ECO:0000313" key="3">
    <source>
        <dbReference type="EMBL" id="CAD2169789.1"/>
    </source>
</evidence>
<accession>A0A6V7V656</accession>
<evidence type="ECO:0000313" key="4">
    <source>
        <dbReference type="Proteomes" id="UP000580250"/>
    </source>
</evidence>
<feature type="domain" description="Apple" evidence="2">
    <location>
        <begin position="110"/>
        <end position="184"/>
    </location>
</feature>
<dbReference type="EMBL" id="CAJEWN010000158">
    <property type="protein sequence ID" value="CAD2169789.1"/>
    <property type="molecule type" value="Genomic_DNA"/>
</dbReference>
<gene>
    <name evidence="3" type="ORF">MENT_LOCUS21146</name>
</gene>
<dbReference type="InterPro" id="IPR003609">
    <property type="entry name" value="Pan_app"/>
</dbReference>
<keyword evidence="1" id="KW-0812">Transmembrane</keyword>
<name>A0A6V7V656_MELEN</name>
<reference evidence="3 4" key="1">
    <citation type="submission" date="2020-08" db="EMBL/GenBank/DDBJ databases">
        <authorList>
            <person name="Koutsovoulos G."/>
            <person name="Danchin GJ E."/>
        </authorList>
    </citation>
    <scope>NUCLEOTIDE SEQUENCE [LARGE SCALE GENOMIC DNA]</scope>
</reference>
<dbReference type="AlphaFoldDB" id="A0A6V7V656"/>
<keyword evidence="1" id="KW-0472">Membrane</keyword>
<sequence>MPFQIPTCSSTYGQQTMIKVETTKHRNNKENNKEDEQNKKVLNKTNIFNVEKLETLKTTPISSPCFATSFYSNKTLFSLNQQMFSSFLLFIVLFVLFLPVQIEAQSNGKCYSFAPGLTILGADYRRDFGLSRRQCADVCKTDVCCMAFEWQRIGGQCTLKSRSLNGTVVNLGISKGDENTEKSNEGKDLLFALCLDYGDSERDRFWDHELGGPIVATKIDVERENCAKVCTEFSTIKKRKITIEKVEEEEDKENEGEEFDNFKLSELTLFARNIKRRAKRPIHKFPKIEKSLSSGKEAPAVIYNWRPVDPTDMESPLGECQCISVLQHIKLNFGSFSGFLI</sequence>
<evidence type="ECO:0000259" key="2">
    <source>
        <dbReference type="PROSITE" id="PS50948"/>
    </source>
</evidence>
<dbReference type="PROSITE" id="PS50948">
    <property type="entry name" value="PAN"/>
    <property type="match status" value="1"/>
</dbReference>
<proteinExistence type="predicted"/>
<comment type="caution">
    <text evidence="3">The sequence shown here is derived from an EMBL/GenBank/DDBJ whole genome shotgun (WGS) entry which is preliminary data.</text>
</comment>
<keyword evidence="1" id="KW-1133">Transmembrane helix</keyword>
<organism evidence="3 4">
    <name type="scientific">Meloidogyne enterolobii</name>
    <name type="common">Root-knot nematode worm</name>
    <name type="synonym">Meloidogyne mayaguensis</name>
    <dbReference type="NCBI Taxonomy" id="390850"/>
    <lineage>
        <taxon>Eukaryota</taxon>
        <taxon>Metazoa</taxon>
        <taxon>Ecdysozoa</taxon>
        <taxon>Nematoda</taxon>
        <taxon>Chromadorea</taxon>
        <taxon>Rhabditida</taxon>
        <taxon>Tylenchina</taxon>
        <taxon>Tylenchomorpha</taxon>
        <taxon>Tylenchoidea</taxon>
        <taxon>Meloidogynidae</taxon>
        <taxon>Meloidogyninae</taxon>
        <taxon>Meloidogyne</taxon>
    </lineage>
</organism>
<evidence type="ECO:0000256" key="1">
    <source>
        <dbReference type="SAM" id="Phobius"/>
    </source>
</evidence>
<dbReference type="OrthoDB" id="5782698at2759"/>